<dbReference type="SUPFAM" id="SSF56176">
    <property type="entry name" value="FAD-binding/transporter-associated domain-like"/>
    <property type="match status" value="1"/>
</dbReference>
<dbReference type="PANTHER" id="PTHR42659">
    <property type="entry name" value="XANTHINE DEHYDROGENASE SUBUNIT C-RELATED"/>
    <property type="match status" value="1"/>
</dbReference>
<dbReference type="InterPro" id="IPR002346">
    <property type="entry name" value="Mopterin_DH_FAD-bd"/>
</dbReference>
<proteinExistence type="predicted"/>
<name>A0A0R3DI46_9BRAD</name>
<dbReference type="OrthoDB" id="9814706at2"/>
<dbReference type="PROSITE" id="PS51387">
    <property type="entry name" value="FAD_PCMH"/>
    <property type="match status" value="1"/>
</dbReference>
<dbReference type="SUPFAM" id="SSF55447">
    <property type="entry name" value="CO dehydrogenase flavoprotein C-terminal domain-like"/>
    <property type="match status" value="1"/>
</dbReference>
<dbReference type="SMART" id="SM01092">
    <property type="entry name" value="CO_deh_flav_C"/>
    <property type="match status" value="1"/>
</dbReference>
<reference evidence="3 4" key="1">
    <citation type="submission" date="2015-09" db="EMBL/GenBank/DDBJ databases">
        <title>Draft Genome Sequence of Bradyrhizobium manausense Strain BR 3351T, a Novel Symbiotic Nitrogen-Fixing Alphaproteobacterium Isolated from Brazilian Amazon Rain Forest.</title>
        <authorList>
            <person name="De Araujo J.L."/>
            <person name="Zilli J.E."/>
        </authorList>
    </citation>
    <scope>NUCLEOTIDE SEQUENCE [LARGE SCALE GENOMIC DNA]</scope>
    <source>
        <strain evidence="3 4">BR3351</strain>
    </source>
</reference>
<dbReference type="InterPro" id="IPR036683">
    <property type="entry name" value="CO_DH_flav_C_dom_sf"/>
</dbReference>
<dbReference type="AlphaFoldDB" id="A0A0R3DI46"/>
<evidence type="ECO:0000313" key="3">
    <source>
        <dbReference type="EMBL" id="KRQ07300.1"/>
    </source>
</evidence>
<dbReference type="InterPro" id="IPR005107">
    <property type="entry name" value="CO_DH_flav_C"/>
</dbReference>
<evidence type="ECO:0000256" key="1">
    <source>
        <dbReference type="SAM" id="MobiDB-lite"/>
    </source>
</evidence>
<dbReference type="STRING" id="989370.AOQ71_24585"/>
<feature type="region of interest" description="Disordered" evidence="1">
    <location>
        <begin position="1"/>
        <end position="27"/>
    </location>
</feature>
<organism evidence="3 4">
    <name type="scientific">Bradyrhizobium manausense</name>
    <dbReference type="NCBI Taxonomy" id="989370"/>
    <lineage>
        <taxon>Bacteria</taxon>
        <taxon>Pseudomonadati</taxon>
        <taxon>Pseudomonadota</taxon>
        <taxon>Alphaproteobacteria</taxon>
        <taxon>Hyphomicrobiales</taxon>
        <taxon>Nitrobacteraceae</taxon>
        <taxon>Bradyrhizobium</taxon>
    </lineage>
</organism>
<gene>
    <name evidence="3" type="ORF">AOQ71_24585</name>
</gene>
<comment type="caution">
    <text evidence="3">The sequence shown here is derived from an EMBL/GenBank/DDBJ whole genome shotgun (WGS) entry which is preliminary data.</text>
</comment>
<dbReference type="PANTHER" id="PTHR42659:SF9">
    <property type="entry name" value="XANTHINE DEHYDROGENASE FAD-BINDING SUBUNIT XDHB-RELATED"/>
    <property type="match status" value="1"/>
</dbReference>
<feature type="domain" description="FAD-binding PCMH-type" evidence="2">
    <location>
        <begin position="1"/>
        <end position="206"/>
    </location>
</feature>
<dbReference type="Gene3D" id="3.30.390.50">
    <property type="entry name" value="CO dehydrogenase flavoprotein, C-terminal domain"/>
    <property type="match status" value="1"/>
</dbReference>
<dbReference type="Pfam" id="PF00941">
    <property type="entry name" value="FAD_binding_5"/>
    <property type="match status" value="1"/>
</dbReference>
<dbReference type="EMBL" id="LJYG01000099">
    <property type="protein sequence ID" value="KRQ07300.1"/>
    <property type="molecule type" value="Genomic_DNA"/>
</dbReference>
<keyword evidence="4" id="KW-1185">Reference proteome</keyword>
<dbReference type="Proteomes" id="UP000051936">
    <property type="component" value="Unassembled WGS sequence"/>
</dbReference>
<dbReference type="InterPro" id="IPR036318">
    <property type="entry name" value="FAD-bd_PCMH-like_sf"/>
</dbReference>
<dbReference type="RefSeq" id="WP_057752242.1">
    <property type="nucleotide sequence ID" value="NZ_LJYG01000099.1"/>
</dbReference>
<evidence type="ECO:0000259" key="2">
    <source>
        <dbReference type="PROSITE" id="PS51387"/>
    </source>
</evidence>
<dbReference type="GO" id="GO:0071949">
    <property type="term" value="F:FAD binding"/>
    <property type="evidence" value="ECO:0007669"/>
    <property type="project" value="InterPro"/>
</dbReference>
<dbReference type="InterPro" id="IPR016166">
    <property type="entry name" value="FAD-bd_PCMH"/>
</dbReference>
<accession>A0A0R3DI46</accession>
<dbReference type="GO" id="GO:0016491">
    <property type="term" value="F:oxidoreductase activity"/>
    <property type="evidence" value="ECO:0007669"/>
    <property type="project" value="InterPro"/>
</dbReference>
<evidence type="ECO:0000313" key="4">
    <source>
        <dbReference type="Proteomes" id="UP000051936"/>
    </source>
</evidence>
<dbReference type="InterPro" id="IPR051312">
    <property type="entry name" value="Diverse_Substr_Oxidored"/>
</dbReference>
<sequence length="310" mass="32100">MSVAVMTARPTARPTPEFRAGGTDFSERRRSGVSQGLVVDISASGDKAITWDANGAARIGALTTIATIATDARIAAAYPGIAASAQGLATPQVRQVATLGGNLAQRSRCWYFRRADIDCLKKGGTTCPARSGNHLYGVAFDLGPCVAPHPSTMAAALLAFDATIATDRRSGLSIADLLGDGSVAHADHTLAAGEMIRSIALPAPLEGERASYKRAISRTYAEWPLVELCARVVITGGKFQLVRLAAGGVAPVPLRLTAAEVALHGQIADAASIAAAAKAATSGAKSLPMTAYKLDLLQGLIRDVLERLSD</sequence>
<dbReference type="Gene3D" id="3.30.465.10">
    <property type="match status" value="1"/>
</dbReference>
<dbReference type="Pfam" id="PF03450">
    <property type="entry name" value="CO_deh_flav_C"/>
    <property type="match status" value="1"/>
</dbReference>
<protein>
    <submittedName>
        <fullName evidence="3">Molybdopterin dehydrogenase</fullName>
    </submittedName>
</protein>
<dbReference type="InterPro" id="IPR016169">
    <property type="entry name" value="FAD-bd_PCMH_sub2"/>
</dbReference>